<proteinExistence type="predicted"/>
<dbReference type="EMBL" id="CAKMMW010000022">
    <property type="protein sequence ID" value="CAH1223176.1"/>
    <property type="molecule type" value="Genomic_DNA"/>
</dbReference>
<keyword evidence="6" id="KW-1133">Transmembrane helix</keyword>
<comment type="catalytic activity">
    <reaction evidence="1">
        <text>[protein]-peptidylproline (omega=180) = [protein]-peptidylproline (omega=0)</text>
        <dbReference type="Rhea" id="RHEA:16237"/>
        <dbReference type="Rhea" id="RHEA-COMP:10747"/>
        <dbReference type="Rhea" id="RHEA-COMP:10748"/>
        <dbReference type="ChEBI" id="CHEBI:83833"/>
        <dbReference type="ChEBI" id="CHEBI:83834"/>
        <dbReference type="EC" id="5.2.1.8"/>
    </reaction>
</comment>
<evidence type="ECO:0000256" key="1">
    <source>
        <dbReference type="ARBA" id="ARBA00000971"/>
    </source>
</evidence>
<dbReference type="EC" id="5.2.1.8" evidence="2"/>
<evidence type="ECO:0000313" key="7">
    <source>
        <dbReference type="EMBL" id="CAH1223176.1"/>
    </source>
</evidence>
<dbReference type="Proteomes" id="UP000838821">
    <property type="component" value="Unassembled WGS sequence"/>
</dbReference>
<evidence type="ECO:0000256" key="5">
    <source>
        <dbReference type="ARBA" id="ARBA00023235"/>
    </source>
</evidence>
<evidence type="ECO:0000256" key="3">
    <source>
        <dbReference type="ARBA" id="ARBA00022729"/>
    </source>
</evidence>
<reference evidence="7" key="1">
    <citation type="submission" date="2022-01" db="EMBL/GenBank/DDBJ databases">
        <authorList>
            <person name="Criscuolo A."/>
        </authorList>
    </citation>
    <scope>NUCLEOTIDE SEQUENCE</scope>
    <source>
        <strain evidence="7">CIP111891</strain>
    </source>
</reference>
<dbReference type="PANTHER" id="PTHR47245">
    <property type="entry name" value="PEPTIDYLPROLYL ISOMERASE"/>
    <property type="match status" value="1"/>
</dbReference>
<gene>
    <name evidence="7" type="ORF">PAECIP111891_05468</name>
</gene>
<evidence type="ECO:0000313" key="8">
    <source>
        <dbReference type="Proteomes" id="UP000838821"/>
    </source>
</evidence>
<protein>
    <recommendedName>
        <fullName evidence="2">peptidylprolyl isomerase</fullName>
        <ecNumber evidence="2">5.2.1.8</ecNumber>
    </recommendedName>
</protein>
<accession>A0ABN8H2Y7</accession>
<name>A0ABN8H2Y7_9BACL</name>
<dbReference type="InterPro" id="IPR050245">
    <property type="entry name" value="PrsA_foldase"/>
</dbReference>
<comment type="caution">
    <text evidence="7">The sequence shown here is derived from an EMBL/GenBank/DDBJ whole genome shotgun (WGS) entry which is preliminary data.</text>
</comment>
<keyword evidence="8" id="KW-1185">Reference proteome</keyword>
<sequence>MVKFTKRIVVAMTVLPIVGAIVFYATVGADSGQTSIAMVNGSMITTQEFKSELNKQRASVIDYFYRSKGVAYGKNFWETDYSGENPEETAKKRALDEIIRFKIELELAAQHGLIQGTSYDDLLHEMDKENKRRLAAVKAREPIYGPVQLDESTFMNEYISKLRTQLKETLSEDELNVTEEDLKRHYELLKDTFFTLEDRIRFQKISVSYKEDAQSNTSNPKKQSIKKRMDAIKRLLDQGEEMDQAISELQGENDAFMLQFTEENLSKDTASTYFKSQAVLYSVLTDNLGVNQVSSVLDETMQGEYVLVKVVSREKSGYKSYDESKRNVWKNYVDTAYGDYLDKLTREAKVDIDESTYKNIHVH</sequence>
<feature type="transmembrane region" description="Helical" evidence="6">
    <location>
        <begin position="7"/>
        <end position="27"/>
    </location>
</feature>
<evidence type="ECO:0000256" key="2">
    <source>
        <dbReference type="ARBA" id="ARBA00013194"/>
    </source>
</evidence>
<evidence type="ECO:0000256" key="6">
    <source>
        <dbReference type="SAM" id="Phobius"/>
    </source>
</evidence>
<dbReference type="InterPro" id="IPR027304">
    <property type="entry name" value="Trigger_fact/SurA_dom_sf"/>
</dbReference>
<keyword evidence="6" id="KW-0812">Transmembrane</keyword>
<dbReference type="PANTHER" id="PTHR47245:SF1">
    <property type="entry name" value="FOLDASE PROTEIN PRSA"/>
    <property type="match status" value="1"/>
</dbReference>
<dbReference type="SUPFAM" id="SSF109998">
    <property type="entry name" value="Triger factor/SurA peptide-binding domain-like"/>
    <property type="match status" value="1"/>
</dbReference>
<organism evidence="7 8">
    <name type="scientific">Paenibacillus allorhizoplanae</name>
    <dbReference type="NCBI Taxonomy" id="2905648"/>
    <lineage>
        <taxon>Bacteria</taxon>
        <taxon>Bacillati</taxon>
        <taxon>Bacillota</taxon>
        <taxon>Bacilli</taxon>
        <taxon>Bacillales</taxon>
        <taxon>Paenibacillaceae</taxon>
        <taxon>Paenibacillus</taxon>
    </lineage>
</organism>
<keyword evidence="6" id="KW-0472">Membrane</keyword>
<evidence type="ECO:0000256" key="4">
    <source>
        <dbReference type="ARBA" id="ARBA00023110"/>
    </source>
</evidence>
<keyword evidence="3" id="KW-0732">Signal</keyword>
<keyword evidence="4" id="KW-0697">Rotamase</keyword>
<keyword evidence="5" id="KW-0413">Isomerase</keyword>